<dbReference type="PROSITE" id="PS00455">
    <property type="entry name" value="AMP_BINDING"/>
    <property type="match status" value="1"/>
</dbReference>
<evidence type="ECO:0000313" key="4">
    <source>
        <dbReference type="Proteomes" id="UP000199025"/>
    </source>
</evidence>
<evidence type="ECO:0000313" key="3">
    <source>
        <dbReference type="EMBL" id="SFK71590.1"/>
    </source>
</evidence>
<dbReference type="Pfam" id="PF13193">
    <property type="entry name" value="AMP-binding_C"/>
    <property type="match status" value="1"/>
</dbReference>
<dbReference type="Gene3D" id="3.40.50.12780">
    <property type="entry name" value="N-terminal domain of ligase-like"/>
    <property type="match status" value="1"/>
</dbReference>
<dbReference type="InterPro" id="IPR042099">
    <property type="entry name" value="ANL_N_sf"/>
</dbReference>
<dbReference type="InterPro" id="IPR000873">
    <property type="entry name" value="AMP-dep_synth/lig_dom"/>
</dbReference>
<dbReference type="SUPFAM" id="SSF56801">
    <property type="entry name" value="Acetyl-CoA synthetase-like"/>
    <property type="match status" value="1"/>
</dbReference>
<dbReference type="STRING" id="115433.SAMN05421835_13027"/>
<accession>A0A1I4BT56</accession>
<dbReference type="Gene3D" id="3.30.300.30">
    <property type="match status" value="1"/>
</dbReference>
<dbReference type="InterPro" id="IPR020845">
    <property type="entry name" value="AMP-binding_CS"/>
</dbReference>
<dbReference type="PANTHER" id="PTHR43767">
    <property type="entry name" value="LONG-CHAIN-FATTY-ACID--COA LIGASE"/>
    <property type="match status" value="1"/>
</dbReference>
<evidence type="ECO:0000259" key="2">
    <source>
        <dbReference type="Pfam" id="PF13193"/>
    </source>
</evidence>
<proteinExistence type="predicted"/>
<dbReference type="PANTHER" id="PTHR43767:SF1">
    <property type="entry name" value="NONRIBOSOMAL PEPTIDE SYNTHASE PES1 (EUROFUNG)-RELATED"/>
    <property type="match status" value="1"/>
</dbReference>
<dbReference type="Pfam" id="PF00501">
    <property type="entry name" value="AMP-binding"/>
    <property type="match status" value="1"/>
</dbReference>
<feature type="domain" description="AMP-dependent synthetase/ligase" evidence="1">
    <location>
        <begin position="32"/>
        <end position="332"/>
    </location>
</feature>
<evidence type="ECO:0000259" key="1">
    <source>
        <dbReference type="Pfam" id="PF00501"/>
    </source>
</evidence>
<name>A0A1I4BT56_9PSEU</name>
<dbReference type="Proteomes" id="UP000199025">
    <property type="component" value="Unassembled WGS sequence"/>
</dbReference>
<protein>
    <submittedName>
        <fullName evidence="3">Fatty-acyl-CoA synthase</fullName>
    </submittedName>
</protein>
<organism evidence="3 4">
    <name type="scientific">Amycolatopsis sacchari</name>
    <dbReference type="NCBI Taxonomy" id="115433"/>
    <lineage>
        <taxon>Bacteria</taxon>
        <taxon>Bacillati</taxon>
        <taxon>Actinomycetota</taxon>
        <taxon>Actinomycetes</taxon>
        <taxon>Pseudonocardiales</taxon>
        <taxon>Pseudonocardiaceae</taxon>
        <taxon>Amycolatopsis</taxon>
    </lineage>
</organism>
<gene>
    <name evidence="3" type="ORF">SAMN05421835_13027</name>
</gene>
<dbReference type="InterPro" id="IPR045851">
    <property type="entry name" value="AMP-bd_C_sf"/>
</dbReference>
<dbReference type="InterPro" id="IPR050237">
    <property type="entry name" value="ATP-dep_AMP-bd_enzyme"/>
</dbReference>
<dbReference type="GO" id="GO:0016878">
    <property type="term" value="F:acid-thiol ligase activity"/>
    <property type="evidence" value="ECO:0007669"/>
    <property type="project" value="UniProtKB-ARBA"/>
</dbReference>
<reference evidence="3 4" key="1">
    <citation type="submission" date="2016-10" db="EMBL/GenBank/DDBJ databases">
        <authorList>
            <person name="de Groot N.N."/>
        </authorList>
    </citation>
    <scope>NUCLEOTIDE SEQUENCE [LARGE SCALE GENOMIC DNA]</scope>
    <source>
        <strain evidence="3 4">DSM 44468</strain>
    </source>
</reference>
<dbReference type="EMBL" id="FORP01000030">
    <property type="protein sequence ID" value="SFK71590.1"/>
    <property type="molecule type" value="Genomic_DNA"/>
</dbReference>
<dbReference type="AlphaFoldDB" id="A0A1I4BT56"/>
<sequence length="516" mass="55620">MLIFRGARGPLSHTHRGARLDHVDGNLATVLERLADELGDRLAVVHGETRRTWRELDDHAARLAARLAAEGVGPGSRVGIALYNGPGYLETVFAVTKLRALPVNVNYRYRERELVELLGGARADALVYDPDLESRMRPALDRLPSVKAVPFGELTLPPMPRIDRSPDDEWLMFTGGTTGRPKGVVASHRWLSEVVGANAAKIQGRTTLVAPPLMHGTGLYLSLGCLTSGGTVAYLPSRSYDPGEMAREIERLRVAVLVVVGDVFAGPLADALDRGDYDVSSLKRVVSAGVTWSAAVKERLLRHCDAELEDVLAASEGGPFARSVTARGRRERFELLPGCRVFGDDDRDVEPGSGQVGRLAAPTQPETRYLDDPEASAATFRTIDGVRYVFSGDLVTVEADGSLTLLGRGSRVINTGGEKVFAEEVEQVIAAHPAVADVIVTGVPDPRWGQRIVAVVAPRGELTAEQVTDHVGAELAGYKRPREVLFVPEIRRSPAGKADLAWVRRLVTAAPVSQAG</sequence>
<keyword evidence="4" id="KW-1185">Reference proteome</keyword>
<feature type="domain" description="AMP-binding enzyme C-terminal" evidence="2">
    <location>
        <begin position="424"/>
        <end position="497"/>
    </location>
</feature>
<dbReference type="InterPro" id="IPR025110">
    <property type="entry name" value="AMP-bd_C"/>
</dbReference>